<dbReference type="NCBIfam" id="NF006667">
    <property type="entry name" value="PRK09212.1"/>
    <property type="match status" value="1"/>
</dbReference>
<dbReference type="InterPro" id="IPR005475">
    <property type="entry name" value="Transketolase-like_Pyr-bd"/>
</dbReference>
<evidence type="ECO:0000259" key="4">
    <source>
        <dbReference type="SMART" id="SM00861"/>
    </source>
</evidence>
<keyword evidence="2" id="KW-0560">Oxidoreductase</keyword>
<dbReference type="PANTHER" id="PTHR43257">
    <property type="entry name" value="PYRUVATE DEHYDROGENASE E1 COMPONENT BETA SUBUNIT"/>
    <property type="match status" value="1"/>
</dbReference>
<feature type="domain" description="Transketolase-like pyrimidine-binding" evidence="4">
    <location>
        <begin position="4"/>
        <end position="179"/>
    </location>
</feature>
<protein>
    <submittedName>
        <fullName evidence="5">Pyruvate dehydrogenase E1 component beta subunit</fullName>
    </submittedName>
</protein>
<dbReference type="RefSeq" id="WP_097142646.1">
    <property type="nucleotide sequence ID" value="NZ_OBQD01000022.1"/>
</dbReference>
<evidence type="ECO:0000313" key="6">
    <source>
        <dbReference type="Proteomes" id="UP000219167"/>
    </source>
</evidence>
<gene>
    <name evidence="5" type="ORF">SAMN05892877_12263</name>
</gene>
<sequence>MALMRYAEALNAALREEMLADPSVFLFGEDIGRYGGVFKVSKGLMEEFGESRVRDTPISEQALTAMAVTAAMTGTRPVLEIMYADFVPLTLDALVNQASIYNYIWNGQVKMPFVLRTQGGGGAGAGAQHSKALDSMLAHIPGIKVVAPSTPADAKGMLKAAIRDDQPVVFLEHKLLYNVRGEVPDGDVIVPLGKAATLREGGDVSIFATSKMVVEAKKAAEMLAADGVSAEVIDLRSLRPLDVNAIVTSIAKTHHAVVVNEGWRFCGYAAELSATIMDHAFDELDAPVARVTLPDMPIPYSEPLEVAMLPNAEKIRAAALATLK</sequence>
<dbReference type="Gene3D" id="3.40.50.970">
    <property type="match status" value="1"/>
</dbReference>
<accession>A0A285UX87</accession>
<reference evidence="5 6" key="1">
    <citation type="submission" date="2017-08" db="EMBL/GenBank/DDBJ databases">
        <authorList>
            <person name="de Groot N.N."/>
        </authorList>
    </citation>
    <scope>NUCLEOTIDE SEQUENCE [LARGE SCALE GENOMIC DNA]</scope>
    <source>
        <strain evidence="5 6">JC85</strain>
    </source>
</reference>
<dbReference type="AlphaFoldDB" id="A0A285UX87"/>
<dbReference type="FunFam" id="3.40.50.970:FF:000001">
    <property type="entry name" value="Pyruvate dehydrogenase E1 beta subunit"/>
    <property type="match status" value="1"/>
</dbReference>
<dbReference type="SUPFAM" id="SSF52518">
    <property type="entry name" value="Thiamin diphosphate-binding fold (THDP-binding)"/>
    <property type="match status" value="1"/>
</dbReference>
<evidence type="ECO:0000256" key="1">
    <source>
        <dbReference type="ARBA" id="ARBA00001964"/>
    </source>
</evidence>
<organism evidence="5 6">
    <name type="scientific">Rhizobium subbaraonis</name>
    <dbReference type="NCBI Taxonomy" id="908946"/>
    <lineage>
        <taxon>Bacteria</taxon>
        <taxon>Pseudomonadati</taxon>
        <taxon>Pseudomonadota</taxon>
        <taxon>Alphaproteobacteria</taxon>
        <taxon>Hyphomicrobiales</taxon>
        <taxon>Rhizobiaceae</taxon>
        <taxon>Rhizobium/Agrobacterium group</taxon>
        <taxon>Rhizobium</taxon>
    </lineage>
</organism>
<dbReference type="GO" id="GO:0016491">
    <property type="term" value="F:oxidoreductase activity"/>
    <property type="evidence" value="ECO:0007669"/>
    <property type="project" value="UniProtKB-KW"/>
</dbReference>
<dbReference type="Gene3D" id="3.40.50.920">
    <property type="match status" value="1"/>
</dbReference>
<dbReference type="PANTHER" id="PTHR43257:SF2">
    <property type="entry name" value="PYRUVATE DEHYDROGENASE E1 COMPONENT SUBUNIT BETA"/>
    <property type="match status" value="1"/>
</dbReference>
<dbReference type="InterPro" id="IPR009014">
    <property type="entry name" value="Transketo_C/PFOR_II"/>
</dbReference>
<dbReference type="EMBL" id="OBQD01000022">
    <property type="protein sequence ID" value="SOC46430.1"/>
    <property type="molecule type" value="Genomic_DNA"/>
</dbReference>
<evidence type="ECO:0000256" key="2">
    <source>
        <dbReference type="ARBA" id="ARBA00023002"/>
    </source>
</evidence>
<proteinExistence type="predicted"/>
<dbReference type="FunFam" id="3.40.50.920:FF:000001">
    <property type="entry name" value="Pyruvate dehydrogenase E1 beta subunit"/>
    <property type="match status" value="1"/>
</dbReference>
<dbReference type="CDD" id="cd07036">
    <property type="entry name" value="TPP_PYR_E1-PDHc-beta_like"/>
    <property type="match status" value="1"/>
</dbReference>
<comment type="cofactor">
    <cofactor evidence="1">
        <name>thiamine diphosphate</name>
        <dbReference type="ChEBI" id="CHEBI:58937"/>
    </cofactor>
</comment>
<dbReference type="SUPFAM" id="SSF52922">
    <property type="entry name" value="TK C-terminal domain-like"/>
    <property type="match status" value="1"/>
</dbReference>
<keyword evidence="3" id="KW-0786">Thiamine pyrophosphate</keyword>
<dbReference type="InterPro" id="IPR033248">
    <property type="entry name" value="Transketolase_C"/>
</dbReference>
<name>A0A285UX87_9HYPH</name>
<keyword evidence="6" id="KW-1185">Reference proteome</keyword>
<dbReference type="SMART" id="SM00861">
    <property type="entry name" value="Transket_pyr"/>
    <property type="match status" value="1"/>
</dbReference>
<keyword evidence="5" id="KW-0670">Pyruvate</keyword>
<dbReference type="InterPro" id="IPR029061">
    <property type="entry name" value="THDP-binding"/>
</dbReference>
<dbReference type="Pfam" id="PF02780">
    <property type="entry name" value="Transketolase_C"/>
    <property type="match status" value="1"/>
</dbReference>
<evidence type="ECO:0000313" key="5">
    <source>
        <dbReference type="EMBL" id="SOC46430.1"/>
    </source>
</evidence>
<dbReference type="Proteomes" id="UP000219167">
    <property type="component" value="Unassembled WGS sequence"/>
</dbReference>
<evidence type="ECO:0000256" key="3">
    <source>
        <dbReference type="ARBA" id="ARBA00023052"/>
    </source>
</evidence>
<dbReference type="OrthoDB" id="9780894at2"/>
<dbReference type="Pfam" id="PF02779">
    <property type="entry name" value="Transket_pyr"/>
    <property type="match status" value="1"/>
</dbReference>